<proteinExistence type="inferred from homology"/>
<reference evidence="3 4" key="1">
    <citation type="journal article" date="2020" name="Biotechnol. Biofuels">
        <title>New insights from the biogas microbiome by comprehensive genome-resolved metagenomics of nearly 1600 species originating from multiple anaerobic digesters.</title>
        <authorList>
            <person name="Campanaro S."/>
            <person name="Treu L."/>
            <person name="Rodriguez-R L.M."/>
            <person name="Kovalovszki A."/>
            <person name="Ziels R.M."/>
            <person name="Maus I."/>
            <person name="Zhu X."/>
            <person name="Kougias P.G."/>
            <person name="Basile A."/>
            <person name="Luo G."/>
            <person name="Schluter A."/>
            <person name="Konstantinidis K.T."/>
            <person name="Angelidaki I."/>
        </authorList>
    </citation>
    <scope>NUCLEOTIDE SEQUENCE [LARGE SCALE GENOMIC DNA]</scope>
    <source>
        <strain evidence="3">AS06rmzACSIP_256</strain>
    </source>
</reference>
<feature type="domain" description="Bacterial type II secretion system protein E" evidence="2">
    <location>
        <begin position="3"/>
        <end position="202"/>
    </location>
</feature>
<evidence type="ECO:0000313" key="4">
    <source>
        <dbReference type="Proteomes" id="UP000536534"/>
    </source>
</evidence>
<evidence type="ECO:0000259" key="2">
    <source>
        <dbReference type="Pfam" id="PF00437"/>
    </source>
</evidence>
<dbReference type="PANTHER" id="PTHR30486:SF12">
    <property type="entry name" value="TYPE IV PILUS ATPASE PILU"/>
    <property type="match status" value="1"/>
</dbReference>
<comment type="caution">
    <text evidence="3">The sequence shown here is derived from an EMBL/GenBank/DDBJ whole genome shotgun (WGS) entry which is preliminary data.</text>
</comment>
<sequence>MALLDKLFQLMAEKKASDIFITAGAPIQIKLEGETLPINQQVMVPAVIKQMIYELLTTEQIARFERDKELNLSFGRSEYGNFRTNLFWQRGSIAAVIRYIQGDIPTLESLALPPVLSEVVMEKRGLVLVVGATGSGKSTTLASMLDHRSSHRSGHILTVEDPVEFLFKHRKSVVNQREVGIDTHSWHEALRNAMRQAPDCIL</sequence>
<dbReference type="Pfam" id="PF00437">
    <property type="entry name" value="T2SSE"/>
    <property type="match status" value="1"/>
</dbReference>
<dbReference type="InterPro" id="IPR050921">
    <property type="entry name" value="T4SS_GSP_E_ATPase"/>
</dbReference>
<protein>
    <submittedName>
        <fullName evidence="3">Flp pilus assembly complex ATPase component TadA</fullName>
    </submittedName>
</protein>
<dbReference type="Gene3D" id="3.40.50.300">
    <property type="entry name" value="P-loop containing nucleotide triphosphate hydrolases"/>
    <property type="match status" value="1"/>
</dbReference>
<name>A0A7X7LW17_9RHOO</name>
<dbReference type="Gene3D" id="3.30.450.90">
    <property type="match status" value="1"/>
</dbReference>
<gene>
    <name evidence="3" type="primary">tadA</name>
    <name evidence="3" type="ORF">GX576_07895</name>
</gene>
<evidence type="ECO:0000313" key="3">
    <source>
        <dbReference type="EMBL" id="NLF54303.1"/>
    </source>
</evidence>
<dbReference type="AlphaFoldDB" id="A0A7X7LW17"/>
<accession>A0A7X7LW17</accession>
<dbReference type="PANTHER" id="PTHR30486">
    <property type="entry name" value="TWITCHING MOTILITY PROTEIN PILT"/>
    <property type="match status" value="1"/>
</dbReference>
<dbReference type="GO" id="GO:0016887">
    <property type="term" value="F:ATP hydrolysis activity"/>
    <property type="evidence" value="ECO:0007669"/>
    <property type="project" value="InterPro"/>
</dbReference>
<dbReference type="EMBL" id="JAAYYV010000208">
    <property type="protein sequence ID" value="NLF54303.1"/>
    <property type="molecule type" value="Genomic_DNA"/>
</dbReference>
<dbReference type="InterPro" id="IPR027417">
    <property type="entry name" value="P-loop_NTPase"/>
</dbReference>
<comment type="similarity">
    <text evidence="1">Belongs to the GSP E family.</text>
</comment>
<dbReference type="InterPro" id="IPR001482">
    <property type="entry name" value="T2SS/T4SS_dom"/>
</dbReference>
<feature type="non-terminal residue" evidence="3">
    <location>
        <position position="202"/>
    </location>
</feature>
<dbReference type="Proteomes" id="UP000536534">
    <property type="component" value="Unassembled WGS sequence"/>
</dbReference>
<organism evidence="3 4">
    <name type="scientific">Thauera phenolivorans</name>
    <dbReference type="NCBI Taxonomy" id="1792543"/>
    <lineage>
        <taxon>Bacteria</taxon>
        <taxon>Pseudomonadati</taxon>
        <taxon>Pseudomonadota</taxon>
        <taxon>Betaproteobacteria</taxon>
        <taxon>Rhodocyclales</taxon>
        <taxon>Zoogloeaceae</taxon>
        <taxon>Thauera</taxon>
    </lineage>
</organism>
<dbReference type="SUPFAM" id="SSF52540">
    <property type="entry name" value="P-loop containing nucleoside triphosphate hydrolases"/>
    <property type="match status" value="1"/>
</dbReference>
<evidence type="ECO:0000256" key="1">
    <source>
        <dbReference type="ARBA" id="ARBA00006611"/>
    </source>
</evidence>